<reference evidence="5 6" key="1">
    <citation type="submission" date="2019-10" db="EMBL/GenBank/DDBJ databases">
        <title>Rubrobacter sp nov SCSIO 52090 isolated from a deep-sea sediment in the South China Sea.</title>
        <authorList>
            <person name="Chen R.W."/>
        </authorList>
    </citation>
    <scope>NUCLEOTIDE SEQUENCE [LARGE SCALE GENOMIC DNA]</scope>
    <source>
        <strain evidence="5 6">SCSIO 52909</strain>
    </source>
</reference>
<dbReference type="Pfam" id="PF07731">
    <property type="entry name" value="Cu-oxidase_2"/>
    <property type="match status" value="1"/>
</dbReference>
<keyword evidence="6" id="KW-1185">Reference proteome</keyword>
<dbReference type="Proteomes" id="UP000501452">
    <property type="component" value="Chromosome"/>
</dbReference>
<feature type="compositionally biased region" description="Basic and acidic residues" evidence="2">
    <location>
        <begin position="14"/>
        <end position="26"/>
    </location>
</feature>
<gene>
    <name evidence="5" type="ORF">GBA63_07720</name>
</gene>
<dbReference type="InterPro" id="IPR008972">
    <property type="entry name" value="Cupredoxin"/>
</dbReference>
<dbReference type="PANTHER" id="PTHR48267">
    <property type="entry name" value="CUPREDOXIN SUPERFAMILY PROTEIN"/>
    <property type="match status" value="1"/>
</dbReference>
<evidence type="ECO:0000259" key="4">
    <source>
        <dbReference type="Pfam" id="PF07732"/>
    </source>
</evidence>
<dbReference type="InterPro" id="IPR011706">
    <property type="entry name" value="Cu-oxidase_C"/>
</dbReference>
<name>A0A6G8Q7U3_9ACTN</name>
<dbReference type="GO" id="GO:0005507">
    <property type="term" value="F:copper ion binding"/>
    <property type="evidence" value="ECO:0007669"/>
    <property type="project" value="InterPro"/>
</dbReference>
<dbReference type="GO" id="GO:0016491">
    <property type="term" value="F:oxidoreductase activity"/>
    <property type="evidence" value="ECO:0007669"/>
    <property type="project" value="InterPro"/>
</dbReference>
<dbReference type="InterPro" id="IPR011707">
    <property type="entry name" value="Cu-oxidase-like_N"/>
</dbReference>
<feature type="region of interest" description="Disordered" evidence="2">
    <location>
        <begin position="1"/>
        <end position="26"/>
    </location>
</feature>
<comment type="similarity">
    <text evidence="1">Belongs to the multicopper oxidase family.</text>
</comment>
<dbReference type="AlphaFoldDB" id="A0A6G8Q7U3"/>
<dbReference type="Pfam" id="PF07732">
    <property type="entry name" value="Cu-oxidase_3"/>
    <property type="match status" value="1"/>
</dbReference>
<dbReference type="EMBL" id="CP045119">
    <property type="protein sequence ID" value="QIN82541.1"/>
    <property type="molecule type" value="Genomic_DNA"/>
</dbReference>
<evidence type="ECO:0000259" key="3">
    <source>
        <dbReference type="Pfam" id="PF07731"/>
    </source>
</evidence>
<sequence length="539" mass="60610">MGGYLPRLRGVNSRGKEARMDPSARRGVTRREALKLGLLGSAGLLLPLERTLGSRRSARAAGGFESPRRPPFEADLAIPPVIDARRGESIRLDARVGRQEIIPGITTPIWGYEGVSPGPTILARKGIPVNATFVNNLPAAGDPGNIIIPEELGRRSLSEIVVHLHGVNTDAPHDGHPLFTFPSGESFEYFWPNNDFQRPATLWYHDHAIHATSQQVYRGLAGFYVLTDELEERLNLPDGEFDVGLKIQDVIIDKSGLLVYANEGFKGVEGDVVTVNGRQQPRFEVARGKYRFRILNGSDAREYRLALSDDSVFHVIGSDHGLLPAPEPTRRLHVAPAERYEVVIDFARYQPGTRIVLQNRLDEPQDRRLEDRFDPRLPTSRVMAFDVTRRQGFTAPIPARLRPLADPTGVPTPARAARTRNWEFDRQDGFWSINGRQFAPGRVDARPRLGTSEIWRFVNPAGGWVHPIHPHLVRFLILDLKGRPRRPGESGWKDTVWLGPNVTARVLMEFRNFAGRYVMHCHNVSHEDHDMMTQFETVL</sequence>
<accession>A0A6G8Q7U3</accession>
<evidence type="ECO:0000313" key="6">
    <source>
        <dbReference type="Proteomes" id="UP000501452"/>
    </source>
</evidence>
<dbReference type="Gene3D" id="2.60.40.420">
    <property type="entry name" value="Cupredoxins - blue copper proteins"/>
    <property type="match status" value="3"/>
</dbReference>
<evidence type="ECO:0000256" key="1">
    <source>
        <dbReference type="ARBA" id="ARBA00010609"/>
    </source>
</evidence>
<feature type="domain" description="Plastocyanin-like" evidence="3">
    <location>
        <begin position="422"/>
        <end position="537"/>
    </location>
</feature>
<dbReference type="SUPFAM" id="SSF49503">
    <property type="entry name" value="Cupredoxins"/>
    <property type="match status" value="3"/>
</dbReference>
<organism evidence="5 6">
    <name type="scientific">Rubrobacter tropicus</name>
    <dbReference type="NCBI Taxonomy" id="2653851"/>
    <lineage>
        <taxon>Bacteria</taxon>
        <taxon>Bacillati</taxon>
        <taxon>Actinomycetota</taxon>
        <taxon>Rubrobacteria</taxon>
        <taxon>Rubrobacterales</taxon>
        <taxon>Rubrobacteraceae</taxon>
        <taxon>Rubrobacter</taxon>
    </lineage>
</organism>
<feature type="domain" description="Plastocyanin-like" evidence="4">
    <location>
        <begin position="159"/>
        <end position="229"/>
    </location>
</feature>
<dbReference type="KEGG" id="rub:GBA63_07720"/>
<evidence type="ECO:0000313" key="5">
    <source>
        <dbReference type="EMBL" id="QIN82541.1"/>
    </source>
</evidence>
<proteinExistence type="inferred from homology"/>
<protein>
    <submittedName>
        <fullName evidence="5">Multicopper oxidase domain-containing protein</fullName>
    </submittedName>
</protein>
<dbReference type="InterPro" id="IPR045087">
    <property type="entry name" value="Cu-oxidase_fam"/>
</dbReference>
<dbReference type="PANTHER" id="PTHR48267:SF1">
    <property type="entry name" value="BILIRUBIN OXIDASE"/>
    <property type="match status" value="1"/>
</dbReference>
<evidence type="ECO:0000256" key="2">
    <source>
        <dbReference type="SAM" id="MobiDB-lite"/>
    </source>
</evidence>